<sequence>MATAKSFGHAVLLGFHGCLLYFMSVSPVHANAEQMARQCLNDFEMFQIYYDRRDDQHRELRTEERQILTRHERMQRDGERLLAEIEALIPCVNRDRACRAQYDEKIEMAERHQSREQALRNEAINLRSRIQEFNNAGGALQERREKAIDACQRPVMFYVLSADVWRKVCRDYHIRPDFFEARIGLPFPCE</sequence>
<evidence type="ECO:0000313" key="3">
    <source>
        <dbReference type="Proteomes" id="UP000320359"/>
    </source>
</evidence>
<gene>
    <name evidence="2" type="ORF">FM042_09330</name>
</gene>
<dbReference type="AlphaFoldDB" id="A0A552WZX4"/>
<keyword evidence="3" id="KW-1185">Reference proteome</keyword>
<dbReference type="RefSeq" id="WP_143236162.1">
    <property type="nucleotide sequence ID" value="NZ_VJWL01000003.1"/>
</dbReference>
<comment type="caution">
    <text evidence="2">The sequence shown here is derived from an EMBL/GenBank/DDBJ whole genome shotgun (WGS) entry which is preliminary data.</text>
</comment>
<accession>A0A552WZX4</accession>
<reference evidence="2 3" key="1">
    <citation type="submission" date="2019-07" db="EMBL/GenBank/DDBJ databases">
        <authorList>
            <person name="Yang M."/>
            <person name="Zhao D."/>
            <person name="Xiang H."/>
        </authorList>
    </citation>
    <scope>NUCLEOTIDE SEQUENCE [LARGE SCALE GENOMIC DNA]</scope>
    <source>
        <strain evidence="2 3">IM1326</strain>
    </source>
</reference>
<evidence type="ECO:0000256" key="1">
    <source>
        <dbReference type="SAM" id="Coils"/>
    </source>
</evidence>
<dbReference type="Proteomes" id="UP000320359">
    <property type="component" value="Unassembled WGS sequence"/>
</dbReference>
<feature type="coiled-coil region" evidence="1">
    <location>
        <begin position="102"/>
        <end position="136"/>
    </location>
</feature>
<dbReference type="EMBL" id="VJWL01000003">
    <property type="protein sequence ID" value="TRW48370.1"/>
    <property type="molecule type" value="Genomic_DNA"/>
</dbReference>
<protein>
    <submittedName>
        <fullName evidence="2">Uncharacterized protein</fullName>
    </submittedName>
</protein>
<keyword evidence="1" id="KW-0175">Coiled coil</keyword>
<name>A0A552WZX4_9GAMM</name>
<proteinExistence type="predicted"/>
<evidence type="ECO:0000313" key="2">
    <source>
        <dbReference type="EMBL" id="TRW48370.1"/>
    </source>
</evidence>
<organism evidence="2 3">
    <name type="scientific">Aliidiomarina halalkaliphila</name>
    <dbReference type="NCBI Taxonomy" id="2593535"/>
    <lineage>
        <taxon>Bacteria</taxon>
        <taxon>Pseudomonadati</taxon>
        <taxon>Pseudomonadota</taxon>
        <taxon>Gammaproteobacteria</taxon>
        <taxon>Alteromonadales</taxon>
        <taxon>Idiomarinaceae</taxon>
        <taxon>Aliidiomarina</taxon>
    </lineage>
</organism>